<name>A0A173MDC5_9BACT</name>
<dbReference type="Gene3D" id="3.20.20.140">
    <property type="entry name" value="Metal-dependent hydrolases"/>
    <property type="match status" value="2"/>
</dbReference>
<gene>
    <name evidence="3" type="ORF">SAMN05421788_108296</name>
</gene>
<proteinExistence type="predicted"/>
<dbReference type="PANTHER" id="PTHR43794:SF11">
    <property type="entry name" value="AMIDOHYDROLASE-RELATED DOMAIN-CONTAINING PROTEIN"/>
    <property type="match status" value="1"/>
</dbReference>
<feature type="domain" description="Amidohydrolase-related" evidence="2">
    <location>
        <begin position="172"/>
        <end position="330"/>
    </location>
</feature>
<reference evidence="4" key="1">
    <citation type="submission" date="2017-01" db="EMBL/GenBank/DDBJ databases">
        <authorList>
            <person name="Varghese N."/>
            <person name="Submissions S."/>
        </authorList>
    </citation>
    <scope>NUCLEOTIDE SEQUENCE [LARGE SCALE GENOMIC DNA]</scope>
    <source>
        <strain evidence="4">DSM 21054</strain>
    </source>
</reference>
<dbReference type="Proteomes" id="UP000186917">
    <property type="component" value="Unassembled WGS sequence"/>
</dbReference>
<dbReference type="InterPro" id="IPR011059">
    <property type="entry name" value="Metal-dep_hydrolase_composite"/>
</dbReference>
<keyword evidence="4" id="KW-1185">Reference proteome</keyword>
<dbReference type="EMBL" id="FTOR01000008">
    <property type="protein sequence ID" value="SIT29354.1"/>
    <property type="molecule type" value="Genomic_DNA"/>
</dbReference>
<organism evidence="3 4">
    <name type="scientific">Filimonas lacunae</name>
    <dbReference type="NCBI Taxonomy" id="477680"/>
    <lineage>
        <taxon>Bacteria</taxon>
        <taxon>Pseudomonadati</taxon>
        <taxon>Bacteroidota</taxon>
        <taxon>Chitinophagia</taxon>
        <taxon>Chitinophagales</taxon>
        <taxon>Chitinophagaceae</taxon>
        <taxon>Filimonas</taxon>
    </lineage>
</organism>
<dbReference type="Pfam" id="PF01979">
    <property type="entry name" value="Amidohydro_1"/>
    <property type="match status" value="1"/>
</dbReference>
<dbReference type="InterPro" id="IPR050287">
    <property type="entry name" value="MTA/SAH_deaminase"/>
</dbReference>
<accession>A0A173MDC5</accession>
<dbReference type="GO" id="GO:0016810">
    <property type="term" value="F:hydrolase activity, acting on carbon-nitrogen (but not peptide) bonds"/>
    <property type="evidence" value="ECO:0007669"/>
    <property type="project" value="InterPro"/>
</dbReference>
<sequence length="388" mass="43197">MVLQQVYTIDGRRVNITLAQGLVAGITSAGMPAAAGVPQLHFHHHLVFPGLINSHDHLHFNLFPRLGNRLYPNYVAWGEDIHIHNKATIAAVLAVPKAMRTQWGVYKNLLNGVTTVVHHGESLQVPSPVMDVFTHCHSLHSVQLEKRWRYKLNNPFLPAHPFVIHVGEGTDAGSRQEIDRLMQWNILHRKLIGVHGVAMQPQQARAFAALVWCPDSNEFLLGATAAIDSLKRETAVLFGTDSTVSAHWSIWEHLRMARRTGMLTDAELMRSVWRAPAEVWGLPGKGMLTPGAVADLVVVKMKEGQEPGPDAFFAIEPQDIALVVKDGRIVLFDEALLPQLTWQQAHLQEYSKVFTANTGKYVWGDVPALLTGIRQYYADISFPIDLVS</sequence>
<dbReference type="InterPro" id="IPR032466">
    <property type="entry name" value="Metal_Hydrolase"/>
</dbReference>
<dbReference type="RefSeq" id="WP_076381303.1">
    <property type="nucleotide sequence ID" value="NZ_AP017422.1"/>
</dbReference>
<dbReference type="PANTHER" id="PTHR43794">
    <property type="entry name" value="AMINOHYDROLASE SSNA-RELATED"/>
    <property type="match status" value="1"/>
</dbReference>
<dbReference type="STRING" id="477680.SAMN05421788_108296"/>
<evidence type="ECO:0000313" key="4">
    <source>
        <dbReference type="Proteomes" id="UP000186917"/>
    </source>
</evidence>
<keyword evidence="1" id="KW-0378">Hydrolase</keyword>
<evidence type="ECO:0000259" key="2">
    <source>
        <dbReference type="Pfam" id="PF01979"/>
    </source>
</evidence>
<evidence type="ECO:0000313" key="3">
    <source>
        <dbReference type="EMBL" id="SIT29354.1"/>
    </source>
</evidence>
<dbReference type="InterPro" id="IPR006680">
    <property type="entry name" value="Amidohydro-rel"/>
</dbReference>
<dbReference type="OrthoDB" id="9807210at2"/>
<dbReference type="AlphaFoldDB" id="A0A173MDC5"/>
<dbReference type="Gene3D" id="2.30.40.10">
    <property type="entry name" value="Urease, subunit C, domain 1"/>
    <property type="match status" value="1"/>
</dbReference>
<dbReference type="SUPFAM" id="SSF51338">
    <property type="entry name" value="Composite domain of metallo-dependent hydrolases"/>
    <property type="match status" value="1"/>
</dbReference>
<evidence type="ECO:0000256" key="1">
    <source>
        <dbReference type="ARBA" id="ARBA00022801"/>
    </source>
</evidence>
<protein>
    <submittedName>
        <fullName evidence="3">Cytosine/adenosine deaminase</fullName>
    </submittedName>
</protein>
<dbReference type="KEGG" id="fln:FLA_1572"/>
<dbReference type="SUPFAM" id="SSF51556">
    <property type="entry name" value="Metallo-dependent hydrolases"/>
    <property type="match status" value="1"/>
</dbReference>